<keyword evidence="3" id="KW-1185">Reference proteome</keyword>
<dbReference type="InterPro" id="IPR052741">
    <property type="entry name" value="Mitochondrial_HTD2"/>
</dbReference>
<dbReference type="PANTHER" id="PTHR28152">
    <property type="entry name" value="HYDROXYACYL-THIOESTER DEHYDRATASE TYPE 2, MITOCHONDRIAL"/>
    <property type="match status" value="1"/>
</dbReference>
<feature type="compositionally biased region" description="Acidic residues" evidence="1">
    <location>
        <begin position="609"/>
        <end position="659"/>
    </location>
</feature>
<dbReference type="OMA" id="ELWAEND"/>
<dbReference type="STRING" id="1284197.S8A840"/>
<feature type="region of interest" description="Disordered" evidence="1">
    <location>
        <begin position="558"/>
        <end position="659"/>
    </location>
</feature>
<dbReference type="HOGENOM" id="CLU_416193_0_0_1"/>
<dbReference type="OrthoDB" id="3257538at2759"/>
<dbReference type="Proteomes" id="UP000015100">
    <property type="component" value="Unassembled WGS sequence"/>
</dbReference>
<organism evidence="2 3">
    <name type="scientific">Dactylellina haptotyla (strain CBS 200.50)</name>
    <name type="common">Nematode-trapping fungus</name>
    <name type="synonym">Monacrosporium haptotylum</name>
    <dbReference type="NCBI Taxonomy" id="1284197"/>
    <lineage>
        <taxon>Eukaryota</taxon>
        <taxon>Fungi</taxon>
        <taxon>Dikarya</taxon>
        <taxon>Ascomycota</taxon>
        <taxon>Pezizomycotina</taxon>
        <taxon>Orbiliomycetes</taxon>
        <taxon>Orbiliales</taxon>
        <taxon>Orbiliaceae</taxon>
        <taxon>Dactylellina</taxon>
    </lineage>
</organism>
<dbReference type="GO" id="GO:0019171">
    <property type="term" value="F:(3R)-hydroxyacyl-[acyl-carrier-protein] dehydratase activity"/>
    <property type="evidence" value="ECO:0007669"/>
    <property type="project" value="TreeGrafter"/>
</dbReference>
<feature type="compositionally biased region" description="Basic and acidic residues" evidence="1">
    <location>
        <begin position="577"/>
        <end position="598"/>
    </location>
</feature>
<dbReference type="EMBL" id="AQGS01000506">
    <property type="protein sequence ID" value="EPS39014.1"/>
    <property type="molecule type" value="Genomic_DNA"/>
</dbReference>
<feature type="compositionally biased region" description="Low complexity" evidence="1">
    <location>
        <begin position="599"/>
        <end position="608"/>
    </location>
</feature>
<sequence length="659" mass="75900">MVLPSLLRQTRRLVLNTPPRPALPSRSHPVLLRASLARVWRWTSTASAAAAKESPAAVEDPADLSLDPEISEHLKTLPVEARQLLVRDYPVIQEYLAPTQSHLLTLTLQPYLKFSDIAAPNPQEKRTLHNPFTIKNILPVYGQTLPPGFHLAYFNGYTQESDLSADGYISSQGPGGDWTRRMWAGGKLTFNSMPDKRRKGYDRGARRGRPLDIGRRAICHETIEDIQMKGEPGSDNEMMFVYIKRKLWGLGYIVKEPTKSPKLIGEVTTSEDDPTVILPDEEVPLVEQRCLVYMKPKPVEKDVPPMPKNNITTASKSRADKAEFSHNLTPTPTLLFRYSALTFNAHKIHLDPTYTKQNEGHKDLVVHGPLVLTFLLELLRNHTLGLEKEWKVNSFEYRNITPLFVNEPINIYGRLIPDAPVPERIPEEDPRERLPPMYDEMDALRKLLKQLTVQKTAGELTEEEYDAKRKPARKKLRALKSESDKLEKFHPVEQREIEYKVYELWAENDKGQIAVRGTALIEDLPQKAEMTPEQQWKRYQAELARNKRLLQKQALRSHKEMIREKKKERKSKLRYAQMERERVRRQQKEDEWKSRRDGAVAAGANALNENEDEENDESWEVIEGEEDFSDDEDLSDDGEDFSDDEDSKYDDDEDSKPKK</sequence>
<dbReference type="SUPFAM" id="SSF54637">
    <property type="entry name" value="Thioesterase/thiol ester dehydrase-isomerase"/>
    <property type="match status" value="1"/>
</dbReference>
<gene>
    <name evidence="2" type="ORF">H072_7216</name>
</gene>
<reference evidence="2 3" key="1">
    <citation type="journal article" date="2013" name="PLoS Genet.">
        <title>Genomic mechanisms accounting for the adaptation to parasitism in nematode-trapping fungi.</title>
        <authorList>
            <person name="Meerupati T."/>
            <person name="Andersson K.M."/>
            <person name="Friman E."/>
            <person name="Kumar D."/>
            <person name="Tunlid A."/>
            <person name="Ahren D."/>
        </authorList>
    </citation>
    <scope>NUCLEOTIDE SEQUENCE [LARGE SCALE GENOMIC DNA]</scope>
    <source>
        <strain evidence="2 3">CBS 200.50</strain>
    </source>
</reference>
<dbReference type="Gene3D" id="3.10.129.10">
    <property type="entry name" value="Hotdog Thioesterase"/>
    <property type="match status" value="1"/>
</dbReference>
<evidence type="ECO:0000256" key="1">
    <source>
        <dbReference type="SAM" id="MobiDB-lite"/>
    </source>
</evidence>
<accession>S8A840</accession>
<name>S8A840_DACHA</name>
<reference evidence="3" key="2">
    <citation type="submission" date="2013-04" db="EMBL/GenBank/DDBJ databases">
        <title>Genomic mechanisms accounting for the adaptation to parasitism in nematode-trapping fungi.</title>
        <authorList>
            <person name="Ahren D.G."/>
        </authorList>
    </citation>
    <scope>NUCLEOTIDE SEQUENCE [LARGE SCALE GENOMIC DNA]</scope>
    <source>
        <strain evidence="3">CBS 200.50</strain>
    </source>
</reference>
<dbReference type="eggNOG" id="ENOG502S5QU">
    <property type="taxonomic scope" value="Eukaryota"/>
</dbReference>
<dbReference type="AlphaFoldDB" id="S8A840"/>
<dbReference type="GO" id="GO:0005739">
    <property type="term" value="C:mitochondrion"/>
    <property type="evidence" value="ECO:0007669"/>
    <property type="project" value="TreeGrafter"/>
</dbReference>
<protein>
    <recommendedName>
        <fullName evidence="4">MaoC-like domain-containing protein</fullName>
    </recommendedName>
</protein>
<evidence type="ECO:0008006" key="4">
    <source>
        <dbReference type="Google" id="ProtNLM"/>
    </source>
</evidence>
<dbReference type="PANTHER" id="PTHR28152:SF1">
    <property type="entry name" value="HYDROXYACYL-THIOESTER DEHYDRATASE TYPE 2, MITOCHONDRIAL"/>
    <property type="match status" value="1"/>
</dbReference>
<evidence type="ECO:0000313" key="3">
    <source>
        <dbReference type="Proteomes" id="UP000015100"/>
    </source>
</evidence>
<proteinExistence type="predicted"/>
<comment type="caution">
    <text evidence="2">The sequence shown here is derived from an EMBL/GenBank/DDBJ whole genome shotgun (WGS) entry which is preliminary data.</text>
</comment>
<dbReference type="InterPro" id="IPR029069">
    <property type="entry name" value="HotDog_dom_sf"/>
</dbReference>
<evidence type="ECO:0000313" key="2">
    <source>
        <dbReference type="EMBL" id="EPS39014.1"/>
    </source>
</evidence>